<comment type="caution">
    <text evidence="2">The sequence shown here is derived from an EMBL/GenBank/DDBJ whole genome shotgun (WGS) entry which is preliminary data.</text>
</comment>
<dbReference type="RefSeq" id="WP_315727332.1">
    <property type="nucleotide sequence ID" value="NZ_JAVUPU010000008.1"/>
</dbReference>
<feature type="domain" description="DUF7684" evidence="1">
    <location>
        <begin position="21"/>
        <end position="154"/>
    </location>
</feature>
<evidence type="ECO:0000313" key="2">
    <source>
        <dbReference type="EMBL" id="MDT9600231.1"/>
    </source>
</evidence>
<proteinExistence type="predicted"/>
<keyword evidence="3" id="KW-1185">Reference proteome</keyword>
<name>A0ABU3Q9Z5_9SPHN</name>
<sequence length="163" mass="18460">MKPDIAIAAGNILRKLYFMGLTYLHLSPDQHPPELRCGAFRALIISEVEVAQEWRNRIAHWLLKSGCLYLVAWGVECENWHDTVDWTNLEEFDFGDIPDDRFVMTTWHAGEPLSEAMWFAGQNAFHPHIELGDTVIVHVATEAKEVEIVAAYASSQTLPPEDG</sequence>
<evidence type="ECO:0000259" key="1">
    <source>
        <dbReference type="Pfam" id="PF24733"/>
    </source>
</evidence>
<dbReference type="Pfam" id="PF24733">
    <property type="entry name" value="DUF7684"/>
    <property type="match status" value="1"/>
</dbReference>
<accession>A0ABU3Q9Z5</accession>
<dbReference type="Proteomes" id="UP001259572">
    <property type="component" value="Unassembled WGS sequence"/>
</dbReference>
<organism evidence="2 3">
    <name type="scientific">Sphingosinicella rhizophila</name>
    <dbReference type="NCBI Taxonomy" id="3050082"/>
    <lineage>
        <taxon>Bacteria</taxon>
        <taxon>Pseudomonadati</taxon>
        <taxon>Pseudomonadota</taxon>
        <taxon>Alphaproteobacteria</taxon>
        <taxon>Sphingomonadales</taxon>
        <taxon>Sphingosinicellaceae</taxon>
        <taxon>Sphingosinicella</taxon>
    </lineage>
</organism>
<dbReference type="InterPro" id="IPR056101">
    <property type="entry name" value="DUF7684"/>
</dbReference>
<evidence type="ECO:0000313" key="3">
    <source>
        <dbReference type="Proteomes" id="UP001259572"/>
    </source>
</evidence>
<protein>
    <recommendedName>
        <fullName evidence="1">DUF7684 domain-containing protein</fullName>
    </recommendedName>
</protein>
<dbReference type="EMBL" id="JAVUPU010000008">
    <property type="protein sequence ID" value="MDT9600231.1"/>
    <property type="molecule type" value="Genomic_DNA"/>
</dbReference>
<gene>
    <name evidence="2" type="ORF">RQX22_14815</name>
</gene>
<reference evidence="2 3" key="1">
    <citation type="submission" date="2023-05" db="EMBL/GenBank/DDBJ databases">
        <authorList>
            <person name="Guo Y."/>
        </authorList>
    </citation>
    <scope>NUCLEOTIDE SEQUENCE [LARGE SCALE GENOMIC DNA]</scope>
    <source>
        <strain evidence="2 3">GR2756</strain>
    </source>
</reference>